<reference evidence="3" key="1">
    <citation type="submission" date="2018-02" db="EMBL/GenBank/DDBJ databases">
        <authorList>
            <person name="Cohen D.B."/>
            <person name="Kent A.D."/>
        </authorList>
    </citation>
    <scope>NUCLEOTIDE SEQUENCE</scope>
</reference>
<dbReference type="EMBL" id="OIVN01004179">
    <property type="protein sequence ID" value="SPD15891.1"/>
    <property type="molecule type" value="Genomic_DNA"/>
</dbReference>
<name>A0A2N9HW95_FAGSY</name>
<evidence type="ECO:0000313" key="3">
    <source>
        <dbReference type="EMBL" id="SPD15891.1"/>
    </source>
</evidence>
<protein>
    <submittedName>
        <fullName evidence="3">Uncharacterized protein</fullName>
    </submittedName>
</protein>
<evidence type="ECO:0000313" key="2">
    <source>
        <dbReference type="EMBL" id="SPC88788.1"/>
    </source>
</evidence>
<evidence type="ECO:0000256" key="1">
    <source>
        <dbReference type="SAM" id="MobiDB-lite"/>
    </source>
</evidence>
<gene>
    <name evidence="2" type="ORF">FSB_LOCUS16670</name>
    <name evidence="3" type="ORF">FSB_LOCUS43773</name>
</gene>
<dbReference type="AlphaFoldDB" id="A0A2N9HW95"/>
<organism evidence="3">
    <name type="scientific">Fagus sylvatica</name>
    <name type="common">Beechnut</name>
    <dbReference type="NCBI Taxonomy" id="28930"/>
    <lineage>
        <taxon>Eukaryota</taxon>
        <taxon>Viridiplantae</taxon>
        <taxon>Streptophyta</taxon>
        <taxon>Embryophyta</taxon>
        <taxon>Tracheophyta</taxon>
        <taxon>Spermatophyta</taxon>
        <taxon>Magnoliopsida</taxon>
        <taxon>eudicotyledons</taxon>
        <taxon>Gunneridae</taxon>
        <taxon>Pentapetalae</taxon>
        <taxon>rosids</taxon>
        <taxon>fabids</taxon>
        <taxon>Fagales</taxon>
        <taxon>Fagaceae</taxon>
        <taxon>Fagus</taxon>
    </lineage>
</organism>
<proteinExistence type="predicted"/>
<dbReference type="EMBL" id="OIVN01001017">
    <property type="protein sequence ID" value="SPC88788.1"/>
    <property type="molecule type" value="Genomic_DNA"/>
</dbReference>
<feature type="region of interest" description="Disordered" evidence="1">
    <location>
        <begin position="1"/>
        <end position="36"/>
    </location>
</feature>
<sequence length="36" mass="3933">MEGDCNFAARQQQGDPPGDATATNDNESLIKRRPTQ</sequence>
<accession>A0A2N9HW95</accession>